<reference evidence="1" key="1">
    <citation type="submission" date="2019-12" db="EMBL/GenBank/DDBJ databases">
        <title>Hybrid Genome Assemblies of two High G+C Isolates from Undergraduate Microbiology Courses.</title>
        <authorList>
            <person name="Ne Ville C.J."/>
            <person name="Enright D."/>
            <person name="Hernandez I."/>
            <person name="Dodsworth J."/>
            <person name="Orwin P.M."/>
        </authorList>
    </citation>
    <scope>NUCLEOTIDE SEQUENCE [LARGE SCALE GENOMIC DNA]</scope>
    <source>
        <strain evidence="1">Neo</strain>
    </source>
</reference>
<evidence type="ECO:0000313" key="1">
    <source>
        <dbReference type="EMBL" id="QGW78208.1"/>
    </source>
</evidence>
<name>A0A6I6HB63_9PSED</name>
<evidence type="ECO:0000313" key="2">
    <source>
        <dbReference type="Proteomes" id="UP000426235"/>
    </source>
</evidence>
<keyword evidence="2" id="KW-1185">Reference proteome</keyword>
<dbReference type="Proteomes" id="UP000426235">
    <property type="component" value="Chromosome"/>
</dbReference>
<gene>
    <name evidence="1" type="ORF">GPJ81_16450</name>
</gene>
<dbReference type="AlphaFoldDB" id="A0A6I6HB63"/>
<accession>A0A6I6HB63</accession>
<sequence length="168" mass="18699">MPTENRSSNTEQMVSVPRDEVERLVKLLQYQAHPSPSPHAEFWQGLLDAPAAQHQVDMIEQQKNLIVSLRAELAESHRIDAQHQGEPVAYRWEQLGGQGYCYGENLPAIFLGAWQELYTHPPTADVASAEQMAIQGTDGYRNGIKAAAELAADYPELAQAIRDLPLPQ</sequence>
<dbReference type="RefSeq" id="WP_157193129.1">
    <property type="nucleotide sequence ID" value="NZ_CP046621.1"/>
</dbReference>
<dbReference type="EMBL" id="CP046621">
    <property type="protein sequence ID" value="QGW78208.1"/>
    <property type="molecule type" value="Genomic_DNA"/>
</dbReference>
<organism evidence="1 2">
    <name type="scientific">Pseudomonas alkylphenolica</name>
    <dbReference type="NCBI Taxonomy" id="237609"/>
    <lineage>
        <taxon>Bacteria</taxon>
        <taxon>Pseudomonadati</taxon>
        <taxon>Pseudomonadota</taxon>
        <taxon>Gammaproteobacteria</taxon>
        <taxon>Pseudomonadales</taxon>
        <taxon>Pseudomonadaceae</taxon>
        <taxon>Pseudomonas</taxon>
    </lineage>
</organism>
<proteinExistence type="predicted"/>
<protein>
    <submittedName>
        <fullName evidence="1">Uncharacterized protein</fullName>
    </submittedName>
</protein>